<feature type="transmembrane region" description="Helical" evidence="10">
    <location>
        <begin position="20"/>
        <end position="41"/>
    </location>
</feature>
<dbReference type="Proteomes" id="UP000002709">
    <property type="component" value="Chromosome"/>
</dbReference>
<dbReference type="AlphaFoldDB" id="Q3B5G3"/>
<dbReference type="GO" id="GO:0016020">
    <property type="term" value="C:membrane"/>
    <property type="evidence" value="ECO:0007669"/>
    <property type="project" value="UniProtKB-SubCell"/>
</dbReference>
<evidence type="ECO:0000259" key="12">
    <source>
        <dbReference type="SMART" id="SM00079"/>
    </source>
</evidence>
<reference evidence="14" key="1">
    <citation type="submission" date="2005-08" db="EMBL/GenBank/DDBJ databases">
        <title>Complete sequence of Pelodictyon luteolum DSM 273.</title>
        <authorList>
            <consortium name="US DOE Joint Genome Institute"/>
            <person name="Copeland A."/>
            <person name="Lucas S."/>
            <person name="Lapidus A."/>
            <person name="Barry K."/>
            <person name="Detter J.C."/>
            <person name="Glavina T."/>
            <person name="Hammon N."/>
            <person name="Israni S."/>
            <person name="Pitluck S."/>
            <person name="Bryant D."/>
            <person name="Schmutz J."/>
            <person name="Larimer F."/>
            <person name="Land M."/>
            <person name="Kyrpides N."/>
            <person name="Ivanova N."/>
            <person name="Richardson P."/>
        </authorList>
    </citation>
    <scope>NUCLEOTIDE SEQUENCE [LARGE SCALE GENOMIC DNA]</scope>
    <source>
        <strain evidence="14">DSM 273 / BCRC 81028 / 2530</strain>
    </source>
</reference>
<feature type="transmembrane region" description="Helical" evidence="10">
    <location>
        <begin position="158"/>
        <end position="180"/>
    </location>
</feature>
<dbReference type="SMART" id="SM00079">
    <property type="entry name" value="PBPe"/>
    <property type="match status" value="1"/>
</dbReference>
<keyword evidence="6 10" id="KW-0472">Membrane</keyword>
<dbReference type="PANTHER" id="PTHR18966">
    <property type="entry name" value="IONOTROPIC GLUTAMATE RECEPTOR"/>
    <property type="match status" value="1"/>
</dbReference>
<dbReference type="eggNOG" id="COG0834">
    <property type="taxonomic scope" value="Bacteria"/>
</dbReference>
<name>Q3B5G3_CHLL3</name>
<keyword evidence="8" id="KW-0325">Glycoprotein</keyword>
<evidence type="ECO:0000256" key="6">
    <source>
        <dbReference type="ARBA" id="ARBA00023136"/>
    </source>
</evidence>
<keyword evidence="9" id="KW-0407">Ion channel</keyword>
<keyword evidence="14" id="KW-1185">Reference proteome</keyword>
<dbReference type="InterPro" id="IPR001638">
    <property type="entry name" value="Solute-binding_3/MltF_N"/>
</dbReference>
<dbReference type="SUPFAM" id="SSF53850">
    <property type="entry name" value="Periplasmic binding protein-like II"/>
    <property type="match status" value="1"/>
</dbReference>
<dbReference type="STRING" id="319225.Plut_0534"/>
<keyword evidence="5" id="KW-0406">Ion transport</keyword>
<dbReference type="GO" id="GO:0015276">
    <property type="term" value="F:ligand-gated monoatomic ion channel activity"/>
    <property type="evidence" value="ECO:0007669"/>
    <property type="project" value="InterPro"/>
</dbReference>
<dbReference type="Pfam" id="PF00060">
    <property type="entry name" value="Lig_chan"/>
    <property type="match status" value="1"/>
</dbReference>
<dbReference type="OrthoDB" id="9799090at2"/>
<accession>Q3B5G3</accession>
<dbReference type="Gene3D" id="3.40.190.10">
    <property type="entry name" value="Periplasmic binding protein-like II"/>
    <property type="match status" value="2"/>
</dbReference>
<gene>
    <name evidence="13" type="ordered locus">Plut_0534</name>
</gene>
<comment type="subcellular location">
    <subcellularLocation>
        <location evidence="1">Membrane</location>
        <topology evidence="1">Multi-pass membrane protein</topology>
    </subcellularLocation>
</comment>
<dbReference type="PRINTS" id="PR00169">
    <property type="entry name" value="KCHANNEL"/>
</dbReference>
<evidence type="ECO:0000259" key="11">
    <source>
        <dbReference type="SMART" id="SM00062"/>
    </source>
</evidence>
<dbReference type="InterPro" id="IPR015683">
    <property type="entry name" value="Ionotropic_Glu_rcpt"/>
</dbReference>
<evidence type="ECO:0000256" key="7">
    <source>
        <dbReference type="ARBA" id="ARBA00023170"/>
    </source>
</evidence>
<dbReference type="EMBL" id="CP000096">
    <property type="protein sequence ID" value="ABB23418.1"/>
    <property type="molecule type" value="Genomic_DNA"/>
</dbReference>
<keyword evidence="2" id="KW-0813">Transport</keyword>
<evidence type="ECO:0000256" key="9">
    <source>
        <dbReference type="ARBA" id="ARBA00023303"/>
    </source>
</evidence>
<dbReference type="TCDB" id="1.A.10.2.3">
    <property type="family name" value="the glutamate-gated ion channel (gic) family of neurotransmitter receptors"/>
</dbReference>
<keyword evidence="4 10" id="KW-1133">Transmembrane helix</keyword>
<evidence type="ECO:0000313" key="13">
    <source>
        <dbReference type="EMBL" id="ABB23418.1"/>
    </source>
</evidence>
<evidence type="ECO:0000256" key="2">
    <source>
        <dbReference type="ARBA" id="ARBA00022448"/>
    </source>
</evidence>
<evidence type="ECO:0000256" key="1">
    <source>
        <dbReference type="ARBA" id="ARBA00004141"/>
    </source>
</evidence>
<evidence type="ECO:0000256" key="5">
    <source>
        <dbReference type="ARBA" id="ARBA00023065"/>
    </source>
</evidence>
<evidence type="ECO:0000313" key="14">
    <source>
        <dbReference type="Proteomes" id="UP000002709"/>
    </source>
</evidence>
<evidence type="ECO:0000256" key="8">
    <source>
        <dbReference type="ARBA" id="ARBA00023180"/>
    </source>
</evidence>
<dbReference type="InterPro" id="IPR001320">
    <property type="entry name" value="Iontro_rcpt_C"/>
</dbReference>
<feature type="domain" description="Ionotropic glutamate receptor C-terminal" evidence="12">
    <location>
        <begin position="50"/>
        <end position="377"/>
    </location>
</feature>
<evidence type="ECO:0000256" key="3">
    <source>
        <dbReference type="ARBA" id="ARBA00022692"/>
    </source>
</evidence>
<dbReference type="KEGG" id="plt:Plut_0534"/>
<keyword evidence="3 10" id="KW-0812">Transmembrane</keyword>
<dbReference type="Pfam" id="PF00497">
    <property type="entry name" value="SBP_bac_3"/>
    <property type="match status" value="1"/>
</dbReference>
<evidence type="ECO:0000256" key="4">
    <source>
        <dbReference type="ARBA" id="ARBA00022989"/>
    </source>
</evidence>
<protein>
    <submittedName>
        <fullName evidence="13">Amino acid ABC transporter substrate-binding protein, PAAT family</fullName>
    </submittedName>
</protein>
<sequence length="378" mass="41908">MSLNPISSMQTPHRHRLSAMIPHRLALVSLLFMIMLSSACLRTADGTERELKIATKHAPPFAMQDEHGKWNGLSIDLITAIAEKQGFRATFVPMSLLDMLEAVNRGEVDLAAAALTMTVEREKQLDFSHPYFQSGLAIAVREKEDGWKYALGRLFSPAFLRILGGLSLLLLLSGFLVWLFERRQNPGDFGGGPAEGIWSGFWWAAVTMTTVGYGDKAPKTRPGRMVALVWMFTSLIVISGFTAAITTSLTVGSLGSGIQEMDDLYGKKVGTLEASTSSSFLEELAIKGQYFPTVKEAMQALEKGQIDAVVYDEPILRYMITSGEIHGVRVVERSFKPEYYAFALPPGSPETETLNRNLLGIINSLAWKEIKYKYLREE</sequence>
<keyword evidence="7" id="KW-0675">Receptor</keyword>
<organism evidence="13 14">
    <name type="scientific">Chlorobium luteolum (strain DSM 273 / BCRC 81028 / 2530)</name>
    <name type="common">Pelodictyon luteolum</name>
    <dbReference type="NCBI Taxonomy" id="319225"/>
    <lineage>
        <taxon>Bacteria</taxon>
        <taxon>Pseudomonadati</taxon>
        <taxon>Chlorobiota</taxon>
        <taxon>Chlorobiia</taxon>
        <taxon>Chlorobiales</taxon>
        <taxon>Chlorobiaceae</taxon>
        <taxon>Chlorobium/Pelodictyon group</taxon>
        <taxon>Pelodictyon</taxon>
    </lineage>
</organism>
<feature type="transmembrane region" description="Helical" evidence="10">
    <location>
        <begin position="226"/>
        <end position="245"/>
    </location>
</feature>
<dbReference type="SUPFAM" id="SSF81324">
    <property type="entry name" value="Voltage-gated potassium channels"/>
    <property type="match status" value="1"/>
</dbReference>
<proteinExistence type="predicted"/>
<feature type="domain" description="Solute-binding protein family 3/N-terminal" evidence="11">
    <location>
        <begin position="50"/>
        <end position="378"/>
    </location>
</feature>
<dbReference type="SMART" id="SM00062">
    <property type="entry name" value="PBPb"/>
    <property type="match status" value="1"/>
</dbReference>
<dbReference type="Gene3D" id="1.10.287.70">
    <property type="match status" value="1"/>
</dbReference>
<feature type="transmembrane region" description="Helical" evidence="10">
    <location>
        <begin position="196"/>
        <end position="214"/>
    </location>
</feature>
<evidence type="ECO:0000256" key="10">
    <source>
        <dbReference type="SAM" id="Phobius"/>
    </source>
</evidence>
<dbReference type="HOGENOM" id="CLU_019602_21_0_10"/>